<gene>
    <name evidence="4" type="ORF">KRR39_11600</name>
</gene>
<evidence type="ECO:0000313" key="5">
    <source>
        <dbReference type="Proteomes" id="UP000683575"/>
    </source>
</evidence>
<feature type="domain" description="Electron transfer flavoprotein alpha/beta-subunit N-terminal" evidence="3">
    <location>
        <begin position="9"/>
        <end position="188"/>
    </location>
</feature>
<dbReference type="EMBL" id="CP077062">
    <property type="protein sequence ID" value="QWZ10303.1"/>
    <property type="molecule type" value="Genomic_DNA"/>
</dbReference>
<organism evidence="4 5">
    <name type="scientific">Nocardioides panacis</name>
    <dbReference type="NCBI Taxonomy" id="2849501"/>
    <lineage>
        <taxon>Bacteria</taxon>
        <taxon>Bacillati</taxon>
        <taxon>Actinomycetota</taxon>
        <taxon>Actinomycetes</taxon>
        <taxon>Propionibacteriales</taxon>
        <taxon>Nocardioidaceae</taxon>
        <taxon>Nocardioides</taxon>
    </lineage>
</organism>
<dbReference type="Pfam" id="PF01012">
    <property type="entry name" value="ETF"/>
    <property type="match status" value="1"/>
</dbReference>
<evidence type="ECO:0000256" key="2">
    <source>
        <dbReference type="ARBA" id="ARBA00022982"/>
    </source>
</evidence>
<keyword evidence="5" id="KW-1185">Reference proteome</keyword>
<keyword evidence="2" id="KW-0249">Electron transport</keyword>
<dbReference type="PROSITE" id="PS00696">
    <property type="entry name" value="ETF_ALPHA"/>
    <property type="match status" value="1"/>
</dbReference>
<dbReference type="InterPro" id="IPR014730">
    <property type="entry name" value="ETF_a/b_N"/>
</dbReference>
<dbReference type="GO" id="GO:0050660">
    <property type="term" value="F:flavin adenine dinucleotide binding"/>
    <property type="evidence" value="ECO:0007669"/>
    <property type="project" value="InterPro"/>
</dbReference>
<dbReference type="GO" id="GO:0033539">
    <property type="term" value="P:fatty acid beta-oxidation using acyl-CoA dehydrogenase"/>
    <property type="evidence" value="ECO:0007669"/>
    <property type="project" value="TreeGrafter"/>
</dbReference>
<dbReference type="InterPro" id="IPR014731">
    <property type="entry name" value="ETF_asu_C"/>
</dbReference>
<comment type="cofactor">
    <cofactor evidence="1">
        <name>FAD</name>
        <dbReference type="ChEBI" id="CHEBI:57692"/>
    </cofactor>
</comment>
<evidence type="ECO:0000259" key="3">
    <source>
        <dbReference type="SMART" id="SM00893"/>
    </source>
</evidence>
<dbReference type="InterPro" id="IPR001308">
    <property type="entry name" value="ETF_a/FixB"/>
</dbReference>
<accession>A0A975T272</accession>
<dbReference type="KEGG" id="nps:KRR39_11600"/>
<dbReference type="PIRSF" id="PIRSF000089">
    <property type="entry name" value="Electra_flavoP_a"/>
    <property type="match status" value="1"/>
</dbReference>
<dbReference type="PANTHER" id="PTHR43153:SF1">
    <property type="entry name" value="ELECTRON TRANSFER FLAVOPROTEIN SUBUNIT ALPHA, MITOCHONDRIAL"/>
    <property type="match status" value="1"/>
</dbReference>
<evidence type="ECO:0000256" key="1">
    <source>
        <dbReference type="ARBA" id="ARBA00001974"/>
    </source>
</evidence>
<name>A0A975T272_9ACTN</name>
<dbReference type="SMART" id="SM00893">
    <property type="entry name" value="ETF"/>
    <property type="match status" value="1"/>
</dbReference>
<dbReference type="InterPro" id="IPR018206">
    <property type="entry name" value="ETF_asu_C_CS"/>
</dbReference>
<proteinExistence type="predicted"/>
<reference evidence="4" key="1">
    <citation type="submission" date="2021-06" db="EMBL/GenBank/DDBJ databases">
        <title>Complete genome sequence of Nocardioides sp. G188.</title>
        <authorList>
            <person name="Im W.-T."/>
        </authorList>
    </citation>
    <scope>NUCLEOTIDE SEQUENCE</scope>
    <source>
        <strain evidence="4">G188</strain>
    </source>
</reference>
<dbReference type="RefSeq" id="WP_216942150.1">
    <property type="nucleotide sequence ID" value="NZ_CP077062.1"/>
</dbReference>
<protein>
    <submittedName>
        <fullName evidence="4">Electron transfer flavoprotein subunit alpha/FixB family protein</fullName>
    </submittedName>
</protein>
<dbReference type="Proteomes" id="UP000683575">
    <property type="component" value="Chromosome"/>
</dbReference>
<dbReference type="Pfam" id="PF00766">
    <property type="entry name" value="ETF_alpha"/>
    <property type="match status" value="1"/>
</dbReference>
<dbReference type="PANTHER" id="PTHR43153">
    <property type="entry name" value="ELECTRON TRANSFER FLAVOPROTEIN ALPHA"/>
    <property type="match status" value="1"/>
</dbReference>
<evidence type="ECO:0000313" key="4">
    <source>
        <dbReference type="EMBL" id="QWZ10303.1"/>
    </source>
</evidence>
<dbReference type="GO" id="GO:0009055">
    <property type="term" value="F:electron transfer activity"/>
    <property type="evidence" value="ECO:0007669"/>
    <property type="project" value="InterPro"/>
</dbReference>
<keyword evidence="2" id="KW-0813">Transport</keyword>
<sequence>MSPATHAAVLVLVETDGGGATEVSRETLTFVRGLDADVHALVVGDGPSGLVDQLGAYGVSVVHHADGDAFTSYAAAAWAAAVVAAVGDATVVTAAGTPRGNEVLAHVACRLGVTMAANVVEVDSTSPLVVSRQVLGGSALEEIALTDGVAVFSVAGHACDPAEAETSTTPVVHPIDVAVSDADLRARVVRTEPGEPDESGGLKAARVVVGAGRGAGGADGFADLLELTELLDASLGVSRVVTSLGWRPHHEQVGQTGSRVSPDLYVACGISGAIQHWAGMSSSKTILAINTDPDAPMVTKAHYAVIGDLHEIVPAINEELRRRRS</sequence>
<dbReference type="AlphaFoldDB" id="A0A975T272"/>